<evidence type="ECO:0000313" key="3">
    <source>
        <dbReference type="Proteomes" id="UP000294980"/>
    </source>
</evidence>
<feature type="domain" description="Lon N-terminal" evidence="1">
    <location>
        <begin position="7"/>
        <end position="195"/>
    </location>
</feature>
<comment type="caution">
    <text evidence="2">The sequence shown here is derived from an EMBL/GenBank/DDBJ whole genome shotgun (WGS) entry which is preliminary data.</text>
</comment>
<dbReference type="InterPro" id="IPR003111">
    <property type="entry name" value="Lon_prtase_N"/>
</dbReference>
<name>A0A4R2KMY3_9GAMM</name>
<evidence type="ECO:0000259" key="1">
    <source>
        <dbReference type="SMART" id="SM00464"/>
    </source>
</evidence>
<reference evidence="2 3" key="1">
    <citation type="submission" date="2019-03" db="EMBL/GenBank/DDBJ databases">
        <title>Genomic Encyclopedia of Type Strains, Phase IV (KMG-IV): sequencing the most valuable type-strain genomes for metagenomic binning, comparative biology and taxonomic classification.</title>
        <authorList>
            <person name="Goeker M."/>
        </authorList>
    </citation>
    <scope>NUCLEOTIDE SEQUENCE [LARGE SCALE GENOMIC DNA]</scope>
    <source>
        <strain evidence="2 3">DSM 23344</strain>
    </source>
</reference>
<organism evidence="2 3">
    <name type="scientific">Chromatocurvus halotolerans</name>
    <dbReference type="NCBI Taxonomy" id="1132028"/>
    <lineage>
        <taxon>Bacteria</taxon>
        <taxon>Pseudomonadati</taxon>
        <taxon>Pseudomonadota</taxon>
        <taxon>Gammaproteobacteria</taxon>
        <taxon>Cellvibrionales</taxon>
        <taxon>Halieaceae</taxon>
        <taxon>Chromatocurvus</taxon>
    </lineage>
</organism>
<evidence type="ECO:0000313" key="2">
    <source>
        <dbReference type="EMBL" id="TCO75063.1"/>
    </source>
</evidence>
<dbReference type="Proteomes" id="UP000294980">
    <property type="component" value="Unassembled WGS sequence"/>
</dbReference>
<dbReference type="PANTHER" id="PTHR46732:SF8">
    <property type="entry name" value="ATP-DEPENDENT PROTEASE LA (LON) DOMAIN PROTEIN"/>
    <property type="match status" value="1"/>
</dbReference>
<protein>
    <recommendedName>
        <fullName evidence="1">Lon N-terminal domain-containing protein</fullName>
    </recommendedName>
</protein>
<dbReference type="SMART" id="SM00464">
    <property type="entry name" value="LON"/>
    <property type="match status" value="1"/>
</dbReference>
<accession>A0A4R2KMY3</accession>
<dbReference type="AlphaFoldDB" id="A0A4R2KMY3"/>
<proteinExistence type="predicted"/>
<keyword evidence="3" id="KW-1185">Reference proteome</keyword>
<dbReference type="RefSeq" id="WP_240624384.1">
    <property type="nucleotide sequence ID" value="NZ_QQSW01000014.1"/>
</dbReference>
<gene>
    <name evidence="2" type="ORF">EV688_11015</name>
</gene>
<dbReference type="InterPro" id="IPR046336">
    <property type="entry name" value="Lon_prtase_N_sf"/>
</dbReference>
<dbReference type="InterPro" id="IPR015947">
    <property type="entry name" value="PUA-like_sf"/>
</dbReference>
<dbReference type="Gene3D" id="2.30.130.40">
    <property type="entry name" value="LON domain-like"/>
    <property type="match status" value="1"/>
</dbReference>
<dbReference type="Pfam" id="PF02190">
    <property type="entry name" value="LON_substr_bdg"/>
    <property type="match status" value="1"/>
</dbReference>
<dbReference type="PANTHER" id="PTHR46732">
    <property type="entry name" value="ATP-DEPENDENT PROTEASE LA (LON) DOMAIN PROTEIN"/>
    <property type="match status" value="1"/>
</dbReference>
<sequence>MSDTPEDIPLFPLSSVLFPHARMPLQIFEQRYLDMIKSCARSGTGFGVIWTSGGGEVAGRGEPQLGEYGTYARIVDYDQLPNGLLGVTIEGGERFDLHGAERLASQLIMGSVTFREALPPTPVQPEWEGLVAVLQSLETHPHVEQLQLQIDHGNAWAVACNLLQLLPIDERLKYRWLGYDSVEDVMLELDTLLNEISGEDDTPEA</sequence>
<dbReference type="EMBL" id="SLWX01000010">
    <property type="protein sequence ID" value="TCO75063.1"/>
    <property type="molecule type" value="Genomic_DNA"/>
</dbReference>
<dbReference type="SUPFAM" id="SSF88697">
    <property type="entry name" value="PUA domain-like"/>
    <property type="match status" value="1"/>
</dbReference>